<proteinExistence type="predicted"/>
<dbReference type="EMBL" id="CM042018">
    <property type="protein sequence ID" value="KAI3827457.1"/>
    <property type="molecule type" value="Genomic_DNA"/>
</dbReference>
<keyword evidence="2" id="KW-1185">Reference proteome</keyword>
<sequence>MSPLSAVPLTSYGLYVFGFPLLEAYPAMQLKNKLYKFVRRLARCIPQLVAGMPHWGYASVKMMIGGLFKRVMELHHVTL</sequence>
<gene>
    <name evidence="1" type="ORF">L1987_01532</name>
</gene>
<reference evidence="2" key="1">
    <citation type="journal article" date="2022" name="Mol. Ecol. Resour.">
        <title>The genomes of chicory, endive, great burdock and yacon provide insights into Asteraceae palaeo-polyploidization history and plant inulin production.</title>
        <authorList>
            <person name="Fan W."/>
            <person name="Wang S."/>
            <person name="Wang H."/>
            <person name="Wang A."/>
            <person name="Jiang F."/>
            <person name="Liu H."/>
            <person name="Zhao H."/>
            <person name="Xu D."/>
            <person name="Zhang Y."/>
        </authorList>
    </citation>
    <scope>NUCLEOTIDE SEQUENCE [LARGE SCALE GENOMIC DNA]</scope>
    <source>
        <strain evidence="2">cv. Yunnan</strain>
    </source>
</reference>
<organism evidence="1 2">
    <name type="scientific">Smallanthus sonchifolius</name>
    <dbReference type="NCBI Taxonomy" id="185202"/>
    <lineage>
        <taxon>Eukaryota</taxon>
        <taxon>Viridiplantae</taxon>
        <taxon>Streptophyta</taxon>
        <taxon>Embryophyta</taxon>
        <taxon>Tracheophyta</taxon>
        <taxon>Spermatophyta</taxon>
        <taxon>Magnoliopsida</taxon>
        <taxon>eudicotyledons</taxon>
        <taxon>Gunneridae</taxon>
        <taxon>Pentapetalae</taxon>
        <taxon>asterids</taxon>
        <taxon>campanulids</taxon>
        <taxon>Asterales</taxon>
        <taxon>Asteraceae</taxon>
        <taxon>Asteroideae</taxon>
        <taxon>Heliantheae alliance</taxon>
        <taxon>Millerieae</taxon>
        <taxon>Smallanthus</taxon>
    </lineage>
</organism>
<dbReference type="Proteomes" id="UP001056120">
    <property type="component" value="Linkage Group LG01"/>
</dbReference>
<name>A0ACB9K5D6_9ASTR</name>
<evidence type="ECO:0000313" key="2">
    <source>
        <dbReference type="Proteomes" id="UP001056120"/>
    </source>
</evidence>
<reference evidence="1 2" key="2">
    <citation type="journal article" date="2022" name="Mol. Ecol. Resour.">
        <title>The genomes of chicory, endive, great burdock and yacon provide insights into Asteraceae paleo-polyploidization history and plant inulin production.</title>
        <authorList>
            <person name="Fan W."/>
            <person name="Wang S."/>
            <person name="Wang H."/>
            <person name="Wang A."/>
            <person name="Jiang F."/>
            <person name="Liu H."/>
            <person name="Zhao H."/>
            <person name="Xu D."/>
            <person name="Zhang Y."/>
        </authorList>
    </citation>
    <scope>NUCLEOTIDE SEQUENCE [LARGE SCALE GENOMIC DNA]</scope>
    <source>
        <strain evidence="2">cv. Yunnan</strain>
        <tissue evidence="1">Leaves</tissue>
    </source>
</reference>
<protein>
    <submittedName>
        <fullName evidence="1">Uncharacterized protein</fullName>
    </submittedName>
</protein>
<evidence type="ECO:0000313" key="1">
    <source>
        <dbReference type="EMBL" id="KAI3827457.1"/>
    </source>
</evidence>
<comment type="caution">
    <text evidence="1">The sequence shown here is derived from an EMBL/GenBank/DDBJ whole genome shotgun (WGS) entry which is preliminary data.</text>
</comment>
<accession>A0ACB9K5D6</accession>